<sequence length="87" mass="10021">MLGFGVVTKGFKHVVGLALDAKRGDDSDHYQKWTRNAHHIACNSLDHDPDLQHIPVFAVSSRFLTFIHFNQHRSDHIWELFNRVSQG</sequence>
<name>A0A6A2WMX1_HIBSY</name>
<dbReference type="Proteomes" id="UP000436088">
    <property type="component" value="Unassembled WGS sequence"/>
</dbReference>
<keyword evidence="2" id="KW-1185">Reference proteome</keyword>
<comment type="caution">
    <text evidence="1">The sequence shown here is derived from an EMBL/GenBank/DDBJ whole genome shotgun (WGS) entry which is preliminary data.</text>
</comment>
<dbReference type="AlphaFoldDB" id="A0A6A2WMX1"/>
<proteinExistence type="predicted"/>
<protein>
    <submittedName>
        <fullName evidence="1">Uncharacterized protein</fullName>
    </submittedName>
</protein>
<evidence type="ECO:0000313" key="1">
    <source>
        <dbReference type="EMBL" id="KAE8661623.1"/>
    </source>
</evidence>
<dbReference type="EMBL" id="VEPZ02001720">
    <property type="protein sequence ID" value="KAE8661623.1"/>
    <property type="molecule type" value="Genomic_DNA"/>
</dbReference>
<gene>
    <name evidence="1" type="ORF">F3Y22_tig00113725pilonHSYRG01529</name>
</gene>
<evidence type="ECO:0000313" key="2">
    <source>
        <dbReference type="Proteomes" id="UP000436088"/>
    </source>
</evidence>
<accession>A0A6A2WMX1</accession>
<reference evidence="1" key="1">
    <citation type="submission" date="2019-09" db="EMBL/GenBank/DDBJ databases">
        <title>Draft genome information of white flower Hibiscus syriacus.</title>
        <authorList>
            <person name="Kim Y.-M."/>
        </authorList>
    </citation>
    <scope>NUCLEOTIDE SEQUENCE [LARGE SCALE GENOMIC DNA]</scope>
    <source>
        <strain evidence="1">YM2019G1</strain>
    </source>
</reference>
<organism evidence="1 2">
    <name type="scientific">Hibiscus syriacus</name>
    <name type="common">Rose of Sharon</name>
    <dbReference type="NCBI Taxonomy" id="106335"/>
    <lineage>
        <taxon>Eukaryota</taxon>
        <taxon>Viridiplantae</taxon>
        <taxon>Streptophyta</taxon>
        <taxon>Embryophyta</taxon>
        <taxon>Tracheophyta</taxon>
        <taxon>Spermatophyta</taxon>
        <taxon>Magnoliopsida</taxon>
        <taxon>eudicotyledons</taxon>
        <taxon>Gunneridae</taxon>
        <taxon>Pentapetalae</taxon>
        <taxon>rosids</taxon>
        <taxon>malvids</taxon>
        <taxon>Malvales</taxon>
        <taxon>Malvaceae</taxon>
        <taxon>Malvoideae</taxon>
        <taxon>Hibiscus</taxon>
    </lineage>
</organism>